<dbReference type="Proteomes" id="UP000242219">
    <property type="component" value="Unassembled WGS sequence"/>
</dbReference>
<dbReference type="AlphaFoldDB" id="A0A1V6LY66"/>
<keyword evidence="1" id="KW-0812">Transmembrane</keyword>
<evidence type="ECO:0000256" key="1">
    <source>
        <dbReference type="SAM" id="Phobius"/>
    </source>
</evidence>
<keyword evidence="1" id="KW-1133">Transmembrane helix</keyword>
<gene>
    <name evidence="2" type="ORF">BIY37_10200</name>
</gene>
<evidence type="ECO:0008006" key="4">
    <source>
        <dbReference type="Google" id="ProtNLM"/>
    </source>
</evidence>
<reference evidence="2 3" key="1">
    <citation type="journal article" date="2016" name="Genome Announc.">
        <title>Draft Genome Sequence of the Anaerobic Ammonium-Oxidizing Bacterium 'Candidatus Brocadia sp. 40'.</title>
        <authorList>
            <person name="Ali M."/>
            <person name="Haroon M.F."/>
            <person name="Narita Y."/>
            <person name="Zhang L."/>
            <person name="Rangel Shaw D."/>
            <person name="Okabe S."/>
            <person name="Saikaly P.E."/>
        </authorList>
    </citation>
    <scope>NUCLEOTIDE SEQUENCE [LARGE SCALE GENOMIC DNA]</scope>
    <source>
        <strain evidence="2 3">40</strain>
    </source>
</reference>
<feature type="transmembrane region" description="Helical" evidence="1">
    <location>
        <begin position="109"/>
        <end position="131"/>
    </location>
</feature>
<evidence type="ECO:0000313" key="2">
    <source>
        <dbReference type="EMBL" id="OQD45092.1"/>
    </source>
</evidence>
<keyword evidence="3" id="KW-1185">Reference proteome</keyword>
<sequence>MRTGDNMKDSLLLDDGFPDRVLKSSFYLSLIIIACSISYLSFMGTVSVATGCCISLILYKMLWWTIQYAVRHKRSEIKGFFLKVSLIKYGIVGAMLLSTCLFLEVNVTALALGLSIVLIVLVMKIGSKLLVNYMNKFVKVSSQNIDGISIDTSKKGV</sequence>
<feature type="transmembrane region" description="Helical" evidence="1">
    <location>
        <begin position="26"/>
        <end position="59"/>
    </location>
</feature>
<proteinExistence type="predicted"/>
<dbReference type="EMBL" id="MJUW02000105">
    <property type="protein sequence ID" value="OQD45092.1"/>
    <property type="molecule type" value="Genomic_DNA"/>
</dbReference>
<comment type="caution">
    <text evidence="2">The sequence shown here is derived from an EMBL/GenBank/DDBJ whole genome shotgun (WGS) entry which is preliminary data.</text>
</comment>
<evidence type="ECO:0000313" key="3">
    <source>
        <dbReference type="Proteomes" id="UP000242219"/>
    </source>
</evidence>
<protein>
    <recommendedName>
        <fullName evidence="4">ATP synthase subunit I</fullName>
    </recommendedName>
</protein>
<dbReference type="PROSITE" id="PS51257">
    <property type="entry name" value="PROKAR_LIPOPROTEIN"/>
    <property type="match status" value="1"/>
</dbReference>
<keyword evidence="1" id="KW-0472">Membrane</keyword>
<organism evidence="2 3">
    <name type="scientific">Candidatus Brocadia sapporoensis</name>
    <dbReference type="NCBI Taxonomy" id="392547"/>
    <lineage>
        <taxon>Bacteria</taxon>
        <taxon>Pseudomonadati</taxon>
        <taxon>Planctomycetota</taxon>
        <taxon>Candidatus Brocadiia</taxon>
        <taxon>Candidatus Brocadiales</taxon>
        <taxon>Candidatus Brocadiaceae</taxon>
        <taxon>Candidatus Brocadia</taxon>
    </lineage>
</organism>
<name>A0A1V6LY66_9BACT</name>
<feature type="transmembrane region" description="Helical" evidence="1">
    <location>
        <begin position="80"/>
        <end position="103"/>
    </location>
</feature>
<accession>A0A1V6LY66</accession>